<sequence>MLDGLWQVQSLVAFVLGIVLFAMEVFALIEAVRPRSEAYVAAGKLTKPIWMAITAVCAVLGLLTISNPLNLFGVLAVVGAAIFLADVRPALHRMLGQGKKSRSNPFDRW</sequence>
<comment type="caution">
    <text evidence="2">The sequence shown here is derived from an EMBL/GenBank/DDBJ whole genome shotgun (WGS) entry which is preliminary data.</text>
</comment>
<dbReference type="AlphaFoldDB" id="A0A563E8Q2"/>
<dbReference type="Proteomes" id="UP000320244">
    <property type="component" value="Unassembled WGS sequence"/>
</dbReference>
<dbReference type="RefSeq" id="WP_146314670.1">
    <property type="nucleotide sequence ID" value="NZ_VCQV01000001.1"/>
</dbReference>
<dbReference type="Pfam" id="PF10724">
    <property type="entry name" value="DUF2516"/>
    <property type="match status" value="1"/>
</dbReference>
<feature type="transmembrane region" description="Helical" evidence="1">
    <location>
        <begin position="71"/>
        <end position="91"/>
    </location>
</feature>
<protein>
    <submittedName>
        <fullName evidence="2">DUF2516 family protein</fullName>
    </submittedName>
</protein>
<keyword evidence="1" id="KW-1133">Transmembrane helix</keyword>
<evidence type="ECO:0000313" key="2">
    <source>
        <dbReference type="EMBL" id="TWP38887.1"/>
    </source>
</evidence>
<name>A0A563E8Q2_9MICO</name>
<keyword evidence="1" id="KW-0812">Transmembrane</keyword>
<evidence type="ECO:0000256" key="1">
    <source>
        <dbReference type="SAM" id="Phobius"/>
    </source>
</evidence>
<evidence type="ECO:0000313" key="3">
    <source>
        <dbReference type="Proteomes" id="UP000320244"/>
    </source>
</evidence>
<dbReference type="InterPro" id="IPR019662">
    <property type="entry name" value="DUF2516"/>
</dbReference>
<dbReference type="EMBL" id="VCQV01000001">
    <property type="protein sequence ID" value="TWP38887.1"/>
    <property type="molecule type" value="Genomic_DNA"/>
</dbReference>
<organism evidence="2 3">
    <name type="scientific">Leekyejoonella antrihumi</name>
    <dbReference type="NCBI Taxonomy" id="1660198"/>
    <lineage>
        <taxon>Bacteria</taxon>
        <taxon>Bacillati</taxon>
        <taxon>Actinomycetota</taxon>
        <taxon>Actinomycetes</taxon>
        <taxon>Micrococcales</taxon>
        <taxon>Dermacoccaceae</taxon>
        <taxon>Leekyejoonella</taxon>
    </lineage>
</organism>
<keyword evidence="1" id="KW-0472">Membrane</keyword>
<keyword evidence="3" id="KW-1185">Reference proteome</keyword>
<gene>
    <name evidence="2" type="ORF">FGL98_00300</name>
</gene>
<proteinExistence type="predicted"/>
<feature type="transmembrane region" description="Helical" evidence="1">
    <location>
        <begin position="6"/>
        <end position="29"/>
    </location>
</feature>
<reference evidence="2 3" key="1">
    <citation type="submission" date="2019-05" db="EMBL/GenBank/DDBJ databases">
        <authorList>
            <person name="Lee S.D."/>
        </authorList>
    </citation>
    <scope>NUCLEOTIDE SEQUENCE [LARGE SCALE GENOMIC DNA]</scope>
    <source>
        <strain evidence="2 3">C5-26</strain>
    </source>
</reference>
<accession>A0A563E8Q2</accession>
<reference evidence="2 3" key="2">
    <citation type="submission" date="2019-08" db="EMBL/GenBank/DDBJ databases">
        <title>Jejuicoccus antrihumi gen. nov., sp. nov., a new member of the family Dermacoccaceae isolated from a cave.</title>
        <authorList>
            <person name="Schumann P."/>
            <person name="Kim I.S."/>
        </authorList>
    </citation>
    <scope>NUCLEOTIDE SEQUENCE [LARGE SCALE GENOMIC DNA]</scope>
    <source>
        <strain evidence="2 3">C5-26</strain>
    </source>
</reference>
<dbReference type="OrthoDB" id="4774469at2"/>
<feature type="transmembrane region" description="Helical" evidence="1">
    <location>
        <begin position="49"/>
        <end position="65"/>
    </location>
</feature>